<dbReference type="Pfam" id="PF13597">
    <property type="entry name" value="NRDD"/>
    <property type="match status" value="1"/>
</dbReference>
<protein>
    <submittedName>
        <fullName evidence="1">Anaerobic ribonucleoside triphosphate reductase</fullName>
    </submittedName>
</protein>
<reference evidence="1" key="1">
    <citation type="journal article" date="2021" name="Proc. Natl. Acad. Sci. U.S.A.">
        <title>A Catalog of Tens of Thousands of Viruses from Human Metagenomes Reveals Hidden Associations with Chronic Diseases.</title>
        <authorList>
            <person name="Tisza M.J."/>
            <person name="Buck C.B."/>
        </authorList>
    </citation>
    <scope>NUCLEOTIDE SEQUENCE</scope>
    <source>
        <strain evidence="1">Ctz6O13</strain>
    </source>
</reference>
<sequence>MGVISINLPYLALESSSIDEFKNKLSDMIDYVSSEQYKVAQTIADADISIAPILYQYGALTRFKTGKVEQAVGNMRASISIGYMGIAEVVERFGIHYNSPEGHELGLSILKFMNDRTAYNKEKYGIALSLYGTPKVWAFVG</sequence>
<dbReference type="GO" id="GO:0009265">
    <property type="term" value="P:2'-deoxyribonucleotide biosynthetic process"/>
    <property type="evidence" value="ECO:0007669"/>
    <property type="project" value="TreeGrafter"/>
</dbReference>
<dbReference type="InterPro" id="IPR012833">
    <property type="entry name" value="NrdD"/>
</dbReference>
<proteinExistence type="predicted"/>
<dbReference type="GO" id="GO:0008998">
    <property type="term" value="F:ribonucleoside-triphosphate reductase (thioredoxin) activity"/>
    <property type="evidence" value="ECO:0007669"/>
    <property type="project" value="InterPro"/>
</dbReference>
<dbReference type="PANTHER" id="PTHR21075:SF0">
    <property type="entry name" value="ANAEROBIC RIBONUCLEOSIDE-TRIPHOSPHATE REDUCTASE"/>
    <property type="match status" value="1"/>
</dbReference>
<evidence type="ECO:0000313" key="1">
    <source>
        <dbReference type="EMBL" id="DAF63634.1"/>
    </source>
</evidence>
<dbReference type="GO" id="GO:0006260">
    <property type="term" value="P:DNA replication"/>
    <property type="evidence" value="ECO:0007669"/>
    <property type="project" value="InterPro"/>
</dbReference>
<dbReference type="EMBL" id="BK032843">
    <property type="protein sequence ID" value="DAF63634.1"/>
    <property type="molecule type" value="Genomic_DNA"/>
</dbReference>
<dbReference type="Gene3D" id="3.20.70.20">
    <property type="match status" value="1"/>
</dbReference>
<organism evidence="1">
    <name type="scientific">Podoviridae sp. ctz6O13</name>
    <dbReference type="NCBI Taxonomy" id="2827757"/>
    <lineage>
        <taxon>Viruses</taxon>
        <taxon>Duplodnaviria</taxon>
        <taxon>Heunggongvirae</taxon>
        <taxon>Uroviricota</taxon>
        <taxon>Caudoviricetes</taxon>
    </lineage>
</organism>
<dbReference type="PANTHER" id="PTHR21075">
    <property type="entry name" value="ANAEROBIC RIBONUCLEOSIDE-TRIPHOSPHATE REDUCTASE"/>
    <property type="match status" value="1"/>
</dbReference>
<name>A0A8S5TLH9_9CAUD</name>
<dbReference type="SUPFAM" id="SSF51998">
    <property type="entry name" value="PFL-like glycyl radical enzymes"/>
    <property type="match status" value="1"/>
</dbReference>
<accession>A0A8S5TLH9</accession>
<dbReference type="GO" id="GO:0004748">
    <property type="term" value="F:ribonucleoside-diphosphate reductase activity, thioredoxin disulfide as acceptor"/>
    <property type="evidence" value="ECO:0007669"/>
    <property type="project" value="TreeGrafter"/>
</dbReference>